<dbReference type="SUPFAM" id="SSF46785">
    <property type="entry name" value="Winged helix' DNA-binding domain"/>
    <property type="match status" value="1"/>
</dbReference>
<dbReference type="PANTHER" id="PTHR33204:SF29">
    <property type="entry name" value="TRANSCRIPTIONAL REGULATOR"/>
    <property type="match status" value="1"/>
</dbReference>
<name>A0ABS2H0Y8_9LACO</name>
<gene>
    <name evidence="5" type="ORF">H5975_06015</name>
</gene>
<reference evidence="5 6" key="1">
    <citation type="journal article" date="2021" name="Sci. Rep.">
        <title>The distribution of antibiotic resistance genes in chicken gut microbiota commensals.</title>
        <authorList>
            <person name="Juricova H."/>
            <person name="Matiasovicova J."/>
            <person name="Kubasova T."/>
            <person name="Cejkova D."/>
            <person name="Rychlik I."/>
        </authorList>
    </citation>
    <scope>NUCLEOTIDE SEQUENCE [LARGE SCALE GENOMIC DNA]</scope>
    <source>
        <strain evidence="5 6">An574</strain>
    </source>
</reference>
<dbReference type="EMBL" id="JACJKU010000057">
    <property type="protein sequence ID" value="MBM6941024.1"/>
    <property type="molecule type" value="Genomic_DNA"/>
</dbReference>
<feature type="domain" description="HTH hxlR-type" evidence="4">
    <location>
        <begin position="9"/>
        <end position="106"/>
    </location>
</feature>
<keyword evidence="2" id="KW-0238">DNA-binding</keyword>
<dbReference type="RefSeq" id="WP_204785295.1">
    <property type="nucleotide sequence ID" value="NZ_JACJKU010000057.1"/>
</dbReference>
<organism evidence="5 6">
    <name type="scientific">Limosilactobacillus coleohominis</name>
    <dbReference type="NCBI Taxonomy" id="181675"/>
    <lineage>
        <taxon>Bacteria</taxon>
        <taxon>Bacillati</taxon>
        <taxon>Bacillota</taxon>
        <taxon>Bacilli</taxon>
        <taxon>Lactobacillales</taxon>
        <taxon>Lactobacillaceae</taxon>
        <taxon>Limosilactobacillus</taxon>
    </lineage>
</organism>
<keyword evidence="3" id="KW-0804">Transcription</keyword>
<dbReference type="InterPro" id="IPR002577">
    <property type="entry name" value="HTH_HxlR"/>
</dbReference>
<evidence type="ECO:0000313" key="5">
    <source>
        <dbReference type="EMBL" id="MBM6941024.1"/>
    </source>
</evidence>
<dbReference type="InterPro" id="IPR036390">
    <property type="entry name" value="WH_DNA-bd_sf"/>
</dbReference>
<evidence type="ECO:0000256" key="1">
    <source>
        <dbReference type="ARBA" id="ARBA00023015"/>
    </source>
</evidence>
<evidence type="ECO:0000313" key="6">
    <source>
        <dbReference type="Proteomes" id="UP000785625"/>
    </source>
</evidence>
<accession>A0ABS2H0Y8</accession>
<dbReference type="Pfam" id="PF01638">
    <property type="entry name" value="HxlR"/>
    <property type="match status" value="1"/>
</dbReference>
<evidence type="ECO:0000256" key="2">
    <source>
        <dbReference type="ARBA" id="ARBA00023125"/>
    </source>
</evidence>
<evidence type="ECO:0000259" key="4">
    <source>
        <dbReference type="PROSITE" id="PS51118"/>
    </source>
</evidence>
<dbReference type="InterPro" id="IPR036388">
    <property type="entry name" value="WH-like_DNA-bd_sf"/>
</dbReference>
<dbReference type="PROSITE" id="PS51118">
    <property type="entry name" value="HTH_HXLR"/>
    <property type="match status" value="1"/>
</dbReference>
<sequence>MDQTNKFNTGAEYALSVLSGKWKAVIVFLLAGHPWRTGELRKQLGISQKVLSEQLQDLIAAGIVERHSLPVILPHVEYSLTSEGEDLYAALRYLNYWGEQHAQSDPHVDIQCTEKMHELGLDGLCVVTKRHLNHWKQELVRKK</sequence>
<keyword evidence="1" id="KW-0805">Transcription regulation</keyword>
<dbReference type="InterPro" id="IPR011991">
    <property type="entry name" value="ArsR-like_HTH"/>
</dbReference>
<dbReference type="PANTHER" id="PTHR33204">
    <property type="entry name" value="TRANSCRIPTIONAL REGULATOR, MARR FAMILY"/>
    <property type="match status" value="1"/>
</dbReference>
<dbReference type="Proteomes" id="UP000785625">
    <property type="component" value="Unassembled WGS sequence"/>
</dbReference>
<dbReference type="Gene3D" id="1.10.10.10">
    <property type="entry name" value="Winged helix-like DNA-binding domain superfamily/Winged helix DNA-binding domain"/>
    <property type="match status" value="1"/>
</dbReference>
<evidence type="ECO:0000256" key="3">
    <source>
        <dbReference type="ARBA" id="ARBA00023163"/>
    </source>
</evidence>
<proteinExistence type="predicted"/>
<dbReference type="CDD" id="cd00090">
    <property type="entry name" value="HTH_ARSR"/>
    <property type="match status" value="1"/>
</dbReference>
<keyword evidence="6" id="KW-1185">Reference proteome</keyword>
<protein>
    <submittedName>
        <fullName evidence="5">Helix-turn-helix transcriptional regulator</fullName>
    </submittedName>
</protein>
<comment type="caution">
    <text evidence="5">The sequence shown here is derived from an EMBL/GenBank/DDBJ whole genome shotgun (WGS) entry which is preliminary data.</text>
</comment>